<evidence type="ECO:0000313" key="7">
    <source>
        <dbReference type="Proteomes" id="UP000054477"/>
    </source>
</evidence>
<evidence type="ECO:0000256" key="3">
    <source>
        <dbReference type="ARBA" id="ARBA00023274"/>
    </source>
</evidence>
<gene>
    <name evidence="6" type="ORF">K443DRAFT_166851</name>
</gene>
<name>A0A0C9XRG4_9AGAR</name>
<dbReference type="STRING" id="1095629.A0A0C9XRG4"/>
<dbReference type="GO" id="GO:0002181">
    <property type="term" value="P:cytoplasmic translation"/>
    <property type="evidence" value="ECO:0007669"/>
    <property type="project" value="TreeGrafter"/>
</dbReference>
<comment type="similarity">
    <text evidence="1 4">Belongs to the eukaryotic ribosomal protein eL29 family.</text>
</comment>
<reference evidence="7" key="2">
    <citation type="submission" date="2015-01" db="EMBL/GenBank/DDBJ databases">
        <title>Evolutionary Origins and Diversification of the Mycorrhizal Mutualists.</title>
        <authorList>
            <consortium name="DOE Joint Genome Institute"/>
            <consortium name="Mycorrhizal Genomics Consortium"/>
            <person name="Kohler A."/>
            <person name="Kuo A."/>
            <person name="Nagy L.G."/>
            <person name="Floudas D."/>
            <person name="Copeland A."/>
            <person name="Barry K.W."/>
            <person name="Cichocki N."/>
            <person name="Veneault-Fourrey C."/>
            <person name="LaButti K."/>
            <person name="Lindquist E.A."/>
            <person name="Lipzen A."/>
            <person name="Lundell T."/>
            <person name="Morin E."/>
            <person name="Murat C."/>
            <person name="Riley R."/>
            <person name="Ohm R."/>
            <person name="Sun H."/>
            <person name="Tunlid A."/>
            <person name="Henrissat B."/>
            <person name="Grigoriev I.V."/>
            <person name="Hibbett D.S."/>
            <person name="Martin F."/>
        </authorList>
    </citation>
    <scope>NUCLEOTIDE SEQUENCE [LARGE SCALE GENOMIC DNA]</scope>
    <source>
        <strain evidence="7">LaAM-08-1</strain>
    </source>
</reference>
<evidence type="ECO:0000256" key="2">
    <source>
        <dbReference type="ARBA" id="ARBA00022980"/>
    </source>
</evidence>
<accession>A0A0C9XRG4</accession>
<evidence type="ECO:0000256" key="4">
    <source>
        <dbReference type="RuleBase" id="RU364026"/>
    </source>
</evidence>
<dbReference type="HOGENOM" id="CLU_1835458_0_0_1"/>
<proteinExistence type="inferred from homology"/>
<dbReference type="GO" id="GO:0003735">
    <property type="term" value="F:structural constituent of ribosome"/>
    <property type="evidence" value="ECO:0007669"/>
    <property type="project" value="UniProtKB-UniRule"/>
</dbReference>
<keyword evidence="3 4" id="KW-0687">Ribonucleoprotein</keyword>
<reference evidence="6 7" key="1">
    <citation type="submission" date="2014-04" db="EMBL/GenBank/DDBJ databases">
        <authorList>
            <consortium name="DOE Joint Genome Institute"/>
            <person name="Kuo A."/>
            <person name="Kohler A."/>
            <person name="Nagy L.G."/>
            <person name="Floudas D."/>
            <person name="Copeland A."/>
            <person name="Barry K.W."/>
            <person name="Cichocki N."/>
            <person name="Veneault-Fourrey C."/>
            <person name="LaButti K."/>
            <person name="Lindquist E.A."/>
            <person name="Lipzen A."/>
            <person name="Lundell T."/>
            <person name="Morin E."/>
            <person name="Murat C."/>
            <person name="Sun H."/>
            <person name="Tunlid A."/>
            <person name="Henrissat B."/>
            <person name="Grigoriev I.V."/>
            <person name="Hibbett D.S."/>
            <person name="Martin F."/>
            <person name="Nordberg H.P."/>
            <person name="Cantor M.N."/>
            <person name="Hua S.X."/>
        </authorList>
    </citation>
    <scope>NUCLEOTIDE SEQUENCE [LARGE SCALE GENOMIC DNA]</scope>
    <source>
        <strain evidence="6 7">LaAM-08-1</strain>
    </source>
</reference>
<dbReference type="PANTHER" id="PTHR12884">
    <property type="entry name" value="60S RIBOSOMAL PROTEIN L29"/>
    <property type="match status" value="1"/>
</dbReference>
<dbReference type="Gene3D" id="6.10.140.1730">
    <property type="match status" value="1"/>
</dbReference>
<evidence type="ECO:0000256" key="5">
    <source>
        <dbReference type="SAM" id="MobiDB-lite"/>
    </source>
</evidence>
<keyword evidence="7" id="KW-1185">Reference proteome</keyword>
<evidence type="ECO:0000256" key="1">
    <source>
        <dbReference type="ARBA" id="ARBA00010247"/>
    </source>
</evidence>
<dbReference type="Pfam" id="PF01779">
    <property type="entry name" value="Ribosomal_L29e"/>
    <property type="match status" value="1"/>
</dbReference>
<dbReference type="PANTHER" id="PTHR12884:SF0">
    <property type="entry name" value="60S RIBOSOMAL PROTEIN L29"/>
    <property type="match status" value="1"/>
</dbReference>
<dbReference type="Proteomes" id="UP000054477">
    <property type="component" value="Unassembled WGS sequence"/>
</dbReference>
<protein>
    <recommendedName>
        <fullName evidence="4">60S ribosomal protein L29</fullName>
    </recommendedName>
</protein>
<dbReference type="OrthoDB" id="996720at2759"/>
<organism evidence="6 7">
    <name type="scientific">Laccaria amethystina LaAM-08-1</name>
    <dbReference type="NCBI Taxonomy" id="1095629"/>
    <lineage>
        <taxon>Eukaryota</taxon>
        <taxon>Fungi</taxon>
        <taxon>Dikarya</taxon>
        <taxon>Basidiomycota</taxon>
        <taxon>Agaricomycotina</taxon>
        <taxon>Agaricomycetes</taxon>
        <taxon>Agaricomycetidae</taxon>
        <taxon>Agaricales</taxon>
        <taxon>Agaricineae</taxon>
        <taxon>Hydnangiaceae</taxon>
        <taxon>Laccaria</taxon>
    </lineage>
</organism>
<feature type="compositionally biased region" description="Basic residues" evidence="5">
    <location>
        <begin position="1"/>
        <end position="31"/>
    </location>
</feature>
<dbReference type="InterPro" id="IPR002673">
    <property type="entry name" value="Ribosomal_eL29"/>
</dbReference>
<sequence>MAKSKNHTNHNQNKKAHRNGIKKPKSNRSRSLKGVDAKFRRNARHALAGSVRSMHHIIHVQTFNNALEQSKISSQNSSSIMKHYHQAMPLSRVTFTLYVYAIHSIKMGKFMLAGGVSRLHYSQHKAAGGTFQEYIQDPLF</sequence>
<dbReference type="EMBL" id="KN838546">
    <property type="protein sequence ID" value="KIK07596.1"/>
    <property type="molecule type" value="Genomic_DNA"/>
</dbReference>
<evidence type="ECO:0000313" key="6">
    <source>
        <dbReference type="EMBL" id="KIK07596.1"/>
    </source>
</evidence>
<feature type="region of interest" description="Disordered" evidence="5">
    <location>
        <begin position="1"/>
        <end position="36"/>
    </location>
</feature>
<keyword evidence="2 4" id="KW-0689">Ribosomal protein</keyword>
<dbReference type="AlphaFoldDB" id="A0A0C9XRG4"/>
<dbReference type="GO" id="GO:0022625">
    <property type="term" value="C:cytosolic large ribosomal subunit"/>
    <property type="evidence" value="ECO:0007669"/>
    <property type="project" value="TreeGrafter"/>
</dbReference>